<sequence>MYRNLKGGIGRYMRLYEVLHRMEKIITRIRNRAGEDDYGSEQYQPVLGKHMRCLQEESDGIPCCHIFTTIKFEMITSFSDSLVNKRWIKEVSKKKKLPNTANASDKSL</sequence>
<reference evidence="1 2" key="1">
    <citation type="journal article" date="2023" name="G3 (Bethesda)">
        <title>A chromosome-length genome assembly and annotation of blackberry (Rubus argutus, cv. 'Hillquist').</title>
        <authorList>
            <person name="Bruna T."/>
            <person name="Aryal R."/>
            <person name="Dudchenko O."/>
            <person name="Sargent D.J."/>
            <person name="Mead D."/>
            <person name="Buti M."/>
            <person name="Cavallini A."/>
            <person name="Hytonen T."/>
            <person name="Andres J."/>
            <person name="Pham M."/>
            <person name="Weisz D."/>
            <person name="Mascagni F."/>
            <person name="Usai G."/>
            <person name="Natali L."/>
            <person name="Bassil N."/>
            <person name="Fernandez G.E."/>
            <person name="Lomsadze A."/>
            <person name="Armour M."/>
            <person name="Olukolu B."/>
            <person name="Poorten T."/>
            <person name="Britton C."/>
            <person name="Davik J."/>
            <person name="Ashrafi H."/>
            <person name="Aiden E.L."/>
            <person name="Borodovsky M."/>
            <person name="Worthington M."/>
        </authorList>
    </citation>
    <scope>NUCLEOTIDE SEQUENCE [LARGE SCALE GENOMIC DNA]</scope>
    <source>
        <strain evidence="1">PI 553951</strain>
    </source>
</reference>
<dbReference type="Proteomes" id="UP001457282">
    <property type="component" value="Unassembled WGS sequence"/>
</dbReference>
<evidence type="ECO:0000313" key="2">
    <source>
        <dbReference type="Proteomes" id="UP001457282"/>
    </source>
</evidence>
<gene>
    <name evidence="1" type="ORF">M0R45_009339</name>
</gene>
<comment type="caution">
    <text evidence="1">The sequence shown here is derived from an EMBL/GenBank/DDBJ whole genome shotgun (WGS) entry which is preliminary data.</text>
</comment>
<accession>A0AAW1Y6Q9</accession>
<dbReference type="EMBL" id="JBEDUW010000002">
    <property type="protein sequence ID" value="KAK9943740.1"/>
    <property type="molecule type" value="Genomic_DNA"/>
</dbReference>
<organism evidence="1 2">
    <name type="scientific">Rubus argutus</name>
    <name type="common">Southern blackberry</name>
    <dbReference type="NCBI Taxonomy" id="59490"/>
    <lineage>
        <taxon>Eukaryota</taxon>
        <taxon>Viridiplantae</taxon>
        <taxon>Streptophyta</taxon>
        <taxon>Embryophyta</taxon>
        <taxon>Tracheophyta</taxon>
        <taxon>Spermatophyta</taxon>
        <taxon>Magnoliopsida</taxon>
        <taxon>eudicotyledons</taxon>
        <taxon>Gunneridae</taxon>
        <taxon>Pentapetalae</taxon>
        <taxon>rosids</taxon>
        <taxon>fabids</taxon>
        <taxon>Rosales</taxon>
        <taxon>Rosaceae</taxon>
        <taxon>Rosoideae</taxon>
        <taxon>Rosoideae incertae sedis</taxon>
        <taxon>Rubus</taxon>
    </lineage>
</organism>
<name>A0AAW1Y6Q9_RUBAR</name>
<dbReference type="AlphaFoldDB" id="A0AAW1Y6Q9"/>
<proteinExistence type="predicted"/>
<protein>
    <submittedName>
        <fullName evidence="1">Uncharacterized protein</fullName>
    </submittedName>
</protein>
<evidence type="ECO:0000313" key="1">
    <source>
        <dbReference type="EMBL" id="KAK9943740.1"/>
    </source>
</evidence>
<keyword evidence="2" id="KW-1185">Reference proteome</keyword>